<evidence type="ECO:0000256" key="6">
    <source>
        <dbReference type="ARBA" id="ARBA00023242"/>
    </source>
</evidence>
<comment type="similarity">
    <text evidence="2">Belongs to the bZIP family.</text>
</comment>
<dbReference type="Pfam" id="PF00170">
    <property type="entry name" value="bZIP_1"/>
    <property type="match status" value="1"/>
</dbReference>
<dbReference type="SMART" id="SM00338">
    <property type="entry name" value="BRLZ"/>
    <property type="match status" value="1"/>
</dbReference>
<dbReference type="Gene3D" id="1.20.5.170">
    <property type="match status" value="1"/>
</dbReference>
<keyword evidence="7" id="KW-0175">Coiled coil</keyword>
<feature type="coiled-coil region" evidence="7">
    <location>
        <begin position="283"/>
        <end position="310"/>
    </location>
</feature>
<accession>A0A6M2DGB4</accession>
<reference evidence="10" key="1">
    <citation type="submission" date="2020-03" db="EMBL/GenBank/DDBJ databases">
        <title>Transcriptomic Profiling of the Digestive Tract of the Rat Flea, Xenopsylla cheopis, Following Blood Feeding and Infection with Yersinia pestis.</title>
        <authorList>
            <person name="Bland D.M."/>
            <person name="Martens C.A."/>
            <person name="Virtaneva K."/>
            <person name="Kanakabandi K."/>
            <person name="Long D."/>
            <person name="Rosenke R."/>
            <person name="Saturday G.A."/>
            <person name="Hoyt F.H."/>
            <person name="Bruno D.P."/>
            <person name="Ribeiro J.M.C."/>
            <person name="Hinnebusch J."/>
        </authorList>
    </citation>
    <scope>NUCLEOTIDE SEQUENCE</scope>
</reference>
<comment type="subcellular location">
    <subcellularLocation>
        <location evidence="1">Nucleus</location>
    </subcellularLocation>
</comment>
<dbReference type="GO" id="GO:0000977">
    <property type="term" value="F:RNA polymerase II transcription regulatory region sequence-specific DNA binding"/>
    <property type="evidence" value="ECO:0007669"/>
    <property type="project" value="TreeGrafter"/>
</dbReference>
<dbReference type="GO" id="GO:0005634">
    <property type="term" value="C:nucleus"/>
    <property type="evidence" value="ECO:0007669"/>
    <property type="project" value="UniProtKB-SubCell"/>
</dbReference>
<keyword evidence="3" id="KW-0805">Transcription regulation</keyword>
<keyword evidence="4" id="KW-0238">DNA-binding</keyword>
<proteinExistence type="inferred from homology"/>
<dbReference type="CDD" id="cd14692">
    <property type="entry name" value="bZIP_ATF4"/>
    <property type="match status" value="1"/>
</dbReference>
<dbReference type="InterPro" id="IPR004827">
    <property type="entry name" value="bZIP"/>
</dbReference>
<name>A0A6M2DGB4_XENCH</name>
<evidence type="ECO:0000256" key="8">
    <source>
        <dbReference type="SAM" id="MobiDB-lite"/>
    </source>
</evidence>
<evidence type="ECO:0000256" key="4">
    <source>
        <dbReference type="ARBA" id="ARBA00023125"/>
    </source>
</evidence>
<dbReference type="FunFam" id="1.20.5.170:FF:000021">
    <property type="entry name" value="Cyclic AMP-dependent transcription factor ATF-4"/>
    <property type="match status" value="1"/>
</dbReference>
<feature type="domain" description="BZIP" evidence="9">
    <location>
        <begin position="251"/>
        <end position="314"/>
    </location>
</feature>
<dbReference type="EMBL" id="GIIL01001629">
    <property type="protein sequence ID" value="NOV45355.1"/>
    <property type="molecule type" value="Transcribed_RNA"/>
</dbReference>
<protein>
    <submittedName>
        <fullName evidence="10">Putative activating transcription factor of chaperone isoform x1</fullName>
    </submittedName>
</protein>
<dbReference type="PROSITE" id="PS00036">
    <property type="entry name" value="BZIP_BASIC"/>
    <property type="match status" value="1"/>
</dbReference>
<feature type="compositionally biased region" description="Polar residues" evidence="8">
    <location>
        <begin position="203"/>
        <end position="212"/>
    </location>
</feature>
<dbReference type="PANTHER" id="PTHR13044:SF14">
    <property type="entry name" value="CRYPTOCEPHAL, ISOFORM A"/>
    <property type="match status" value="1"/>
</dbReference>
<keyword evidence="6" id="KW-0539">Nucleus</keyword>
<dbReference type="PROSITE" id="PS50217">
    <property type="entry name" value="BZIP"/>
    <property type="match status" value="1"/>
</dbReference>
<evidence type="ECO:0000313" key="10">
    <source>
        <dbReference type="EMBL" id="NOV45355.1"/>
    </source>
</evidence>
<dbReference type="InterPro" id="IPR046347">
    <property type="entry name" value="bZIP_sf"/>
</dbReference>
<evidence type="ECO:0000256" key="7">
    <source>
        <dbReference type="SAM" id="Coils"/>
    </source>
</evidence>
<evidence type="ECO:0000256" key="3">
    <source>
        <dbReference type="ARBA" id="ARBA00023015"/>
    </source>
</evidence>
<dbReference type="PANTHER" id="PTHR13044">
    <property type="entry name" value="ACTIVATING TRANSCRIPTION FACTOR ATF 4/5"/>
    <property type="match status" value="1"/>
</dbReference>
<dbReference type="AlphaFoldDB" id="A0A6M2DGB4"/>
<organism evidence="10">
    <name type="scientific">Xenopsylla cheopis</name>
    <name type="common">Oriental rat flea</name>
    <name type="synonym">Pulex cheopis</name>
    <dbReference type="NCBI Taxonomy" id="163159"/>
    <lineage>
        <taxon>Eukaryota</taxon>
        <taxon>Metazoa</taxon>
        <taxon>Ecdysozoa</taxon>
        <taxon>Arthropoda</taxon>
        <taxon>Hexapoda</taxon>
        <taxon>Insecta</taxon>
        <taxon>Pterygota</taxon>
        <taxon>Neoptera</taxon>
        <taxon>Endopterygota</taxon>
        <taxon>Siphonaptera</taxon>
        <taxon>Pulicidae</taxon>
        <taxon>Xenopsyllinae</taxon>
        <taxon>Xenopsylla</taxon>
    </lineage>
</organism>
<feature type="compositionally biased region" description="Low complexity" evidence="8">
    <location>
        <begin position="213"/>
        <end position="223"/>
    </location>
</feature>
<dbReference type="SUPFAM" id="SSF57959">
    <property type="entry name" value="Leucine zipper domain"/>
    <property type="match status" value="1"/>
</dbReference>
<evidence type="ECO:0000259" key="9">
    <source>
        <dbReference type="PROSITE" id="PS50217"/>
    </source>
</evidence>
<sequence length="321" mass="37325">MSAITNIWMCEERVDPSTLHFSDHDSSSLEDNITHGTFSEWLEEKVDLPLWEDLPTTDQLTAHNSSELSKYPNTSTDIFAHDTESLLREFESIYDKVELKHYNTPPESPTSLFYPSEIEQLNTFKDLVSSSDWDKTFVNDAPEDISSGIYGQHVALDISNEIYGQQDNFYLENLNQQFTQETIPLNDESSILKDEVYYQVTENSFSSEENPVSSPDTYSSLSSDQDDEWVPIERLSRNKHAYKPYRRSESGDPRKRKKEQNKNAATRYRQKKKAQIEEIIGKEQDLLESNKELKIQCADIEREIKYLKDLMRELFKAKGMI</sequence>
<dbReference type="GO" id="GO:0001228">
    <property type="term" value="F:DNA-binding transcription activator activity, RNA polymerase II-specific"/>
    <property type="evidence" value="ECO:0007669"/>
    <property type="project" value="TreeGrafter"/>
</dbReference>
<keyword evidence="5" id="KW-0804">Transcription</keyword>
<evidence type="ECO:0000256" key="5">
    <source>
        <dbReference type="ARBA" id="ARBA00023163"/>
    </source>
</evidence>
<feature type="region of interest" description="Disordered" evidence="8">
    <location>
        <begin position="203"/>
        <end position="272"/>
    </location>
</feature>
<evidence type="ECO:0000256" key="1">
    <source>
        <dbReference type="ARBA" id="ARBA00004123"/>
    </source>
</evidence>
<evidence type="ECO:0000256" key="2">
    <source>
        <dbReference type="ARBA" id="ARBA00007163"/>
    </source>
</evidence>